<dbReference type="STRING" id="595434.RISK_002014"/>
<evidence type="ECO:0000313" key="3">
    <source>
        <dbReference type="Proteomes" id="UP000036367"/>
    </source>
</evidence>
<feature type="region of interest" description="Disordered" evidence="1">
    <location>
        <begin position="1"/>
        <end position="20"/>
    </location>
</feature>
<sequence length="69" mass="7781">MRNALQNNNLKTARPPARAGFARRHEQSTSKLHNLIHVQEATPIPASFQSIDSQEIHRTRTELTTAPSH</sequence>
<comment type="caution">
    <text evidence="2">The sequence shown here is derived from an EMBL/GenBank/DDBJ whole genome shotgun (WGS) entry which is preliminary data.</text>
</comment>
<evidence type="ECO:0000313" key="2">
    <source>
        <dbReference type="EMBL" id="KLU06163.1"/>
    </source>
</evidence>
<evidence type="ECO:0000256" key="1">
    <source>
        <dbReference type="SAM" id="MobiDB-lite"/>
    </source>
</evidence>
<feature type="compositionally biased region" description="Polar residues" evidence="1">
    <location>
        <begin position="1"/>
        <end position="11"/>
    </location>
</feature>
<accession>A0A0J1BI80</accession>
<keyword evidence="3" id="KW-1185">Reference proteome</keyword>
<dbReference type="Proteomes" id="UP000036367">
    <property type="component" value="Unassembled WGS sequence"/>
</dbReference>
<dbReference type="EMBL" id="LECT01000016">
    <property type="protein sequence ID" value="KLU06163.1"/>
    <property type="molecule type" value="Genomic_DNA"/>
</dbReference>
<dbReference type="PATRIC" id="fig|595434.4.peg.1931"/>
<gene>
    <name evidence="2" type="ORF">RISK_002014</name>
</gene>
<proteinExistence type="predicted"/>
<protein>
    <submittedName>
        <fullName evidence="2">Uncharacterized protein</fullName>
    </submittedName>
</protein>
<organism evidence="2 3">
    <name type="scientific">Rhodopirellula islandica</name>
    <dbReference type="NCBI Taxonomy" id="595434"/>
    <lineage>
        <taxon>Bacteria</taxon>
        <taxon>Pseudomonadati</taxon>
        <taxon>Planctomycetota</taxon>
        <taxon>Planctomycetia</taxon>
        <taxon>Pirellulales</taxon>
        <taxon>Pirellulaceae</taxon>
        <taxon>Rhodopirellula</taxon>
    </lineage>
</organism>
<dbReference type="AlphaFoldDB" id="A0A0J1BI80"/>
<reference evidence="2" key="1">
    <citation type="submission" date="2015-05" db="EMBL/GenBank/DDBJ databases">
        <title>Permanent draft genome of Rhodopirellula islandicus K833.</title>
        <authorList>
            <person name="Kizina J."/>
            <person name="Richter M."/>
            <person name="Glockner F.O."/>
            <person name="Harder J."/>
        </authorList>
    </citation>
    <scope>NUCLEOTIDE SEQUENCE [LARGE SCALE GENOMIC DNA]</scope>
    <source>
        <strain evidence="2">K833</strain>
    </source>
</reference>
<name>A0A0J1BI80_RHOIS</name>